<name>A0A3N4Q6K6_9BACT</name>
<sequence length="95" mass="10516">MVEAEHNPENIIVSSVINYPTFQIEIVHDKIEYLLIAVVTACRRILAMLSMAAFEGYNVVNITIVAKEPPIGKIKIIVVDIEANIVASKVIEVIN</sequence>
<dbReference type="EMBL" id="RPDH01000001">
    <property type="protein sequence ID" value="RPE13161.1"/>
    <property type="molecule type" value="Genomic_DNA"/>
</dbReference>
<reference evidence="1 2" key="1">
    <citation type="submission" date="2018-11" db="EMBL/GenBank/DDBJ databases">
        <title>Chitinophaga lutea sp.nov., isolate from arsenic contaminated soil.</title>
        <authorList>
            <person name="Zong Y."/>
        </authorList>
    </citation>
    <scope>NUCLEOTIDE SEQUENCE [LARGE SCALE GENOMIC DNA]</scope>
    <source>
        <strain evidence="1 2">ZY74</strain>
    </source>
</reference>
<gene>
    <name evidence="1" type="ORF">EGT74_06420</name>
</gene>
<proteinExistence type="predicted"/>
<evidence type="ECO:0000313" key="2">
    <source>
        <dbReference type="Proteomes" id="UP000278351"/>
    </source>
</evidence>
<accession>A0A3N4Q6K6</accession>
<protein>
    <submittedName>
        <fullName evidence="1">Uncharacterized protein</fullName>
    </submittedName>
</protein>
<dbReference type="RefSeq" id="WP_123845677.1">
    <property type="nucleotide sequence ID" value="NZ_RPDH01000001.1"/>
</dbReference>
<organism evidence="1 2">
    <name type="scientific">Chitinophaga lutea</name>
    <dbReference type="NCBI Taxonomy" id="2488634"/>
    <lineage>
        <taxon>Bacteria</taxon>
        <taxon>Pseudomonadati</taxon>
        <taxon>Bacteroidota</taxon>
        <taxon>Chitinophagia</taxon>
        <taxon>Chitinophagales</taxon>
        <taxon>Chitinophagaceae</taxon>
        <taxon>Chitinophaga</taxon>
    </lineage>
</organism>
<evidence type="ECO:0000313" key="1">
    <source>
        <dbReference type="EMBL" id="RPE13161.1"/>
    </source>
</evidence>
<dbReference type="Proteomes" id="UP000278351">
    <property type="component" value="Unassembled WGS sequence"/>
</dbReference>
<keyword evidence="2" id="KW-1185">Reference proteome</keyword>
<dbReference type="AlphaFoldDB" id="A0A3N4Q6K6"/>
<comment type="caution">
    <text evidence="1">The sequence shown here is derived from an EMBL/GenBank/DDBJ whole genome shotgun (WGS) entry which is preliminary data.</text>
</comment>